<dbReference type="RefSeq" id="WP_312001444.1">
    <property type="nucleotide sequence ID" value="NZ_JAUSUY010000035.1"/>
</dbReference>
<dbReference type="SUPFAM" id="SSF53146">
    <property type="entry name" value="Nitrogenase accessory factor-like"/>
    <property type="match status" value="1"/>
</dbReference>
<dbReference type="Gene3D" id="3.30.420.130">
    <property type="entry name" value="Dinitrogenase iron-molybdenum cofactor biosynthesis domain"/>
    <property type="match status" value="1"/>
</dbReference>
<keyword evidence="3" id="KW-1185">Reference proteome</keyword>
<dbReference type="CDD" id="cd00852">
    <property type="entry name" value="NifB"/>
    <property type="match status" value="1"/>
</dbReference>
<proteinExistence type="predicted"/>
<sequence length="123" mass="13329">KKTRVAVATRGGDKVNQHFGHATEFMIFDTDGAEVKFIGIRKIQAYCHGTADCNGDKDETLQEIMSILSDCRILLSSGIGDAPRAALNRAGVLPLVRKGGIQEAILESVKYGSYFENINISKG</sequence>
<feature type="domain" description="Dinitrogenase iron-molybdenum cofactor biosynthesis" evidence="1">
    <location>
        <begin position="12"/>
        <end position="106"/>
    </location>
</feature>
<dbReference type="InterPro" id="IPR051840">
    <property type="entry name" value="NifX/NifY_domain"/>
</dbReference>
<dbReference type="EMBL" id="JAUSUY010000035">
    <property type="protein sequence ID" value="MDT3429093.1"/>
    <property type="molecule type" value="Genomic_DNA"/>
</dbReference>
<dbReference type="PANTHER" id="PTHR33937">
    <property type="entry name" value="IRON-MOLYBDENUM PROTEIN-RELATED-RELATED"/>
    <property type="match status" value="1"/>
</dbReference>
<protein>
    <submittedName>
        <fullName evidence="2">Fe-Mo cluster-binding NifX family protein</fullName>
    </submittedName>
</protein>
<gene>
    <name evidence="2" type="ORF">J2Z22_004692</name>
</gene>
<organism evidence="2 3">
    <name type="scientific">Paenibacillus forsythiae</name>
    <dbReference type="NCBI Taxonomy" id="365616"/>
    <lineage>
        <taxon>Bacteria</taxon>
        <taxon>Bacillati</taxon>
        <taxon>Bacillota</taxon>
        <taxon>Bacilli</taxon>
        <taxon>Bacillales</taxon>
        <taxon>Paenibacillaceae</taxon>
        <taxon>Paenibacillus</taxon>
    </lineage>
</organism>
<dbReference type="PANTHER" id="PTHR33937:SF1">
    <property type="entry name" value="IRON-MOLIBDENUM COFACTOR PROCESSING PROTEIN"/>
    <property type="match status" value="1"/>
</dbReference>
<dbReference type="Proteomes" id="UP001248709">
    <property type="component" value="Unassembled WGS sequence"/>
</dbReference>
<reference evidence="2 3" key="1">
    <citation type="submission" date="2023-07" db="EMBL/GenBank/DDBJ databases">
        <title>Genomic Encyclopedia of Type Strains, Phase IV (KMG-IV): sequencing the most valuable type-strain genomes for metagenomic binning, comparative biology and taxonomic classification.</title>
        <authorList>
            <person name="Goeker M."/>
        </authorList>
    </citation>
    <scope>NUCLEOTIDE SEQUENCE [LARGE SCALE GENOMIC DNA]</scope>
    <source>
        <strain evidence="2 3">T98</strain>
    </source>
</reference>
<dbReference type="Pfam" id="PF02579">
    <property type="entry name" value="Nitro_FeMo-Co"/>
    <property type="match status" value="1"/>
</dbReference>
<dbReference type="InterPro" id="IPR003731">
    <property type="entry name" value="Di-Nase_FeMo-co_biosynth"/>
</dbReference>
<evidence type="ECO:0000313" key="3">
    <source>
        <dbReference type="Proteomes" id="UP001248709"/>
    </source>
</evidence>
<dbReference type="InterPro" id="IPR036105">
    <property type="entry name" value="DiNase_FeMo-co_biosyn_sf"/>
</dbReference>
<evidence type="ECO:0000313" key="2">
    <source>
        <dbReference type="EMBL" id="MDT3429093.1"/>
    </source>
</evidence>
<comment type="caution">
    <text evidence="2">The sequence shown here is derived from an EMBL/GenBank/DDBJ whole genome shotgun (WGS) entry which is preliminary data.</text>
</comment>
<feature type="non-terminal residue" evidence="2">
    <location>
        <position position="1"/>
    </location>
</feature>
<dbReference type="InterPro" id="IPR034165">
    <property type="entry name" value="NifB_C"/>
</dbReference>
<accession>A0ABU3HE80</accession>
<name>A0ABU3HE80_9BACL</name>
<evidence type="ECO:0000259" key="1">
    <source>
        <dbReference type="Pfam" id="PF02579"/>
    </source>
</evidence>